<evidence type="ECO:0000259" key="5">
    <source>
        <dbReference type="PROSITE" id="PS50977"/>
    </source>
</evidence>
<evidence type="ECO:0000256" key="3">
    <source>
        <dbReference type="ARBA" id="ARBA00023163"/>
    </source>
</evidence>
<evidence type="ECO:0000256" key="2">
    <source>
        <dbReference type="ARBA" id="ARBA00023125"/>
    </source>
</evidence>
<evidence type="ECO:0000313" key="6">
    <source>
        <dbReference type="EMBL" id="CAA9393823.1"/>
    </source>
</evidence>
<keyword evidence="3" id="KW-0804">Transcription</keyword>
<dbReference type="PROSITE" id="PS50977">
    <property type="entry name" value="HTH_TETR_2"/>
    <property type="match status" value="1"/>
</dbReference>
<dbReference type="Gene3D" id="1.10.357.10">
    <property type="entry name" value="Tetracycline Repressor, domain 2"/>
    <property type="match status" value="1"/>
</dbReference>
<dbReference type="InterPro" id="IPR001647">
    <property type="entry name" value="HTH_TetR"/>
</dbReference>
<dbReference type="Pfam" id="PF09209">
    <property type="entry name" value="CecR_C"/>
    <property type="match status" value="1"/>
</dbReference>
<dbReference type="AlphaFoldDB" id="A0A6J4NU63"/>
<dbReference type="InterPro" id="IPR050109">
    <property type="entry name" value="HTH-type_TetR-like_transc_reg"/>
</dbReference>
<organism evidence="6">
    <name type="scientific">uncultured Ramlibacter sp</name>
    <dbReference type="NCBI Taxonomy" id="260755"/>
    <lineage>
        <taxon>Bacteria</taxon>
        <taxon>Pseudomonadati</taxon>
        <taxon>Pseudomonadota</taxon>
        <taxon>Betaproteobacteria</taxon>
        <taxon>Burkholderiales</taxon>
        <taxon>Comamonadaceae</taxon>
        <taxon>Ramlibacter</taxon>
        <taxon>environmental samples</taxon>
    </lineage>
</organism>
<dbReference type="Pfam" id="PF00440">
    <property type="entry name" value="TetR_N"/>
    <property type="match status" value="1"/>
</dbReference>
<protein>
    <submittedName>
        <fullName evidence="6">Transcriptional regulator, AcrR family</fullName>
    </submittedName>
</protein>
<reference evidence="6" key="1">
    <citation type="submission" date="2020-02" db="EMBL/GenBank/DDBJ databases">
        <authorList>
            <person name="Meier V. D."/>
        </authorList>
    </citation>
    <scope>NUCLEOTIDE SEQUENCE</scope>
    <source>
        <strain evidence="6">AVDCRST_MAG51</strain>
    </source>
</reference>
<proteinExistence type="predicted"/>
<dbReference type="GO" id="GO:0000976">
    <property type="term" value="F:transcription cis-regulatory region binding"/>
    <property type="evidence" value="ECO:0007669"/>
    <property type="project" value="TreeGrafter"/>
</dbReference>
<dbReference type="PANTHER" id="PTHR30055">
    <property type="entry name" value="HTH-TYPE TRANSCRIPTIONAL REGULATOR RUTR"/>
    <property type="match status" value="1"/>
</dbReference>
<keyword evidence="1" id="KW-0805">Transcription regulation</keyword>
<feature type="domain" description="HTH tetR-type" evidence="5">
    <location>
        <begin position="1"/>
        <end position="53"/>
    </location>
</feature>
<dbReference type="SUPFAM" id="SSF48498">
    <property type="entry name" value="Tetracyclin repressor-like, C-terminal domain"/>
    <property type="match status" value="1"/>
</dbReference>
<gene>
    <name evidence="6" type="ORF">AVDCRST_MAG51-485</name>
</gene>
<feature type="DNA-binding region" description="H-T-H motif" evidence="4">
    <location>
        <begin position="16"/>
        <end position="35"/>
    </location>
</feature>
<dbReference type="EMBL" id="CADCUX010000136">
    <property type="protein sequence ID" value="CAA9393823.1"/>
    <property type="molecule type" value="Genomic_DNA"/>
</dbReference>
<dbReference type="SUPFAM" id="SSF46689">
    <property type="entry name" value="Homeodomain-like"/>
    <property type="match status" value="1"/>
</dbReference>
<dbReference type="PANTHER" id="PTHR30055:SF234">
    <property type="entry name" value="HTH-TYPE TRANSCRIPTIONAL REGULATOR BETI"/>
    <property type="match status" value="1"/>
</dbReference>
<dbReference type="Gene3D" id="1.10.10.60">
    <property type="entry name" value="Homeodomain-like"/>
    <property type="match status" value="1"/>
</dbReference>
<dbReference type="InterPro" id="IPR036271">
    <property type="entry name" value="Tet_transcr_reg_TetR-rel_C_sf"/>
</dbReference>
<dbReference type="InterPro" id="IPR009057">
    <property type="entry name" value="Homeodomain-like_sf"/>
</dbReference>
<name>A0A6J4NU63_9BURK</name>
<dbReference type="GO" id="GO:0003700">
    <property type="term" value="F:DNA-binding transcription factor activity"/>
    <property type="evidence" value="ECO:0007669"/>
    <property type="project" value="TreeGrafter"/>
</dbReference>
<accession>A0A6J4NU63</accession>
<dbReference type="InterPro" id="IPR015292">
    <property type="entry name" value="Tscrpt_reg_YbiH_C"/>
</dbReference>
<keyword evidence="2 4" id="KW-0238">DNA-binding</keyword>
<evidence type="ECO:0000256" key="1">
    <source>
        <dbReference type="ARBA" id="ARBA00023015"/>
    </source>
</evidence>
<sequence length="203" mass="22896">MAGLRLFAEQGFARTSTRAIAQAAGTNVAAIRYYFGDKAGLYRAAFTEPMGSPHEDIALYDQPTFSVEESLQRFMAKFLEPMQHGELVDQSMRLHFRELLEPTSVWQEEVHNGIKPAHEALVRVLCRHLQLQKPDDEVHRLAFAIVALPIYLYVCRDIVDALRPRLLAGDRAMEEAAERLTMYALALVSAEAQRRKAQRGAKG</sequence>
<evidence type="ECO:0000256" key="4">
    <source>
        <dbReference type="PROSITE-ProRule" id="PRU00335"/>
    </source>
</evidence>